<dbReference type="AlphaFoldDB" id="A0A1I0U4A8"/>
<dbReference type="PROSITE" id="PS00723">
    <property type="entry name" value="POLYPRENYL_SYNTHASE_1"/>
    <property type="match status" value="1"/>
</dbReference>
<dbReference type="Pfam" id="PF00348">
    <property type="entry name" value="polyprenyl_synt"/>
    <property type="match status" value="1"/>
</dbReference>
<comment type="cofactor">
    <cofactor evidence="1">
        <name>Mg(2+)</name>
        <dbReference type="ChEBI" id="CHEBI:18420"/>
    </cofactor>
</comment>
<dbReference type="RefSeq" id="WP_090987347.1">
    <property type="nucleotide sequence ID" value="NZ_FOJM01000020.1"/>
</dbReference>
<evidence type="ECO:0000313" key="8">
    <source>
        <dbReference type="Proteomes" id="UP000198836"/>
    </source>
</evidence>
<evidence type="ECO:0000256" key="3">
    <source>
        <dbReference type="ARBA" id="ARBA00022679"/>
    </source>
</evidence>
<organism evidence="7 8">
    <name type="scientific">Pedobacter suwonensis</name>
    <dbReference type="NCBI Taxonomy" id="332999"/>
    <lineage>
        <taxon>Bacteria</taxon>
        <taxon>Pseudomonadati</taxon>
        <taxon>Bacteroidota</taxon>
        <taxon>Sphingobacteriia</taxon>
        <taxon>Sphingobacteriales</taxon>
        <taxon>Sphingobacteriaceae</taxon>
        <taxon>Pedobacter</taxon>
    </lineage>
</organism>
<dbReference type="InterPro" id="IPR008949">
    <property type="entry name" value="Isoprenoid_synthase_dom_sf"/>
</dbReference>
<dbReference type="GO" id="GO:0008299">
    <property type="term" value="P:isoprenoid biosynthetic process"/>
    <property type="evidence" value="ECO:0007669"/>
    <property type="project" value="InterPro"/>
</dbReference>
<sequence>MLKQNMHTTEQLQQILDTAIQNLNLPGYPKQLYDPISYIINLGGKRVRPLLVLMATELFGTDANESVHAAMAIEIFHNFTLVHDDIMDNAPLRRGQATVHEKWSTNVAILSGDVMMVEANKNLAKVNPVFLKDSLDTFNSTAQGVCEGQQLDMEFEGRDDVSIAEYINMIRLKTAVLLGGALKLGAIIAGAPAKDANLIEQFGENIGIAFQLQDDILDVYADPEKFGKQVGGDIIANKKTFLLLKALELAEGDHKATLNTWTNAKAFNAQEKVETVRAIYDTLHIQQIAKEHMNHYRDKALSFFAQINVSDERKASLLTLTHQLMAREY</sequence>
<dbReference type="PROSITE" id="PS00444">
    <property type="entry name" value="POLYPRENYL_SYNTHASE_2"/>
    <property type="match status" value="1"/>
</dbReference>
<comment type="similarity">
    <text evidence="2 6">Belongs to the FPP/GGPP synthase family.</text>
</comment>
<evidence type="ECO:0000256" key="5">
    <source>
        <dbReference type="ARBA" id="ARBA00022842"/>
    </source>
</evidence>
<evidence type="ECO:0000256" key="6">
    <source>
        <dbReference type="RuleBase" id="RU004466"/>
    </source>
</evidence>
<evidence type="ECO:0000256" key="2">
    <source>
        <dbReference type="ARBA" id="ARBA00006706"/>
    </source>
</evidence>
<dbReference type="Proteomes" id="UP000198836">
    <property type="component" value="Unassembled WGS sequence"/>
</dbReference>
<dbReference type="Gene3D" id="1.10.600.10">
    <property type="entry name" value="Farnesyl Diphosphate Synthase"/>
    <property type="match status" value="1"/>
</dbReference>
<accession>A0A1I0U4A8</accession>
<dbReference type="PANTHER" id="PTHR12001:SF85">
    <property type="entry name" value="SHORT CHAIN ISOPRENYL DIPHOSPHATE SYNTHASE"/>
    <property type="match status" value="1"/>
</dbReference>
<evidence type="ECO:0000256" key="4">
    <source>
        <dbReference type="ARBA" id="ARBA00022723"/>
    </source>
</evidence>
<proteinExistence type="inferred from homology"/>
<evidence type="ECO:0000313" key="7">
    <source>
        <dbReference type="EMBL" id="SFA58800.1"/>
    </source>
</evidence>
<dbReference type="CDD" id="cd00685">
    <property type="entry name" value="Trans_IPPS_HT"/>
    <property type="match status" value="1"/>
</dbReference>
<keyword evidence="5" id="KW-0460">Magnesium</keyword>
<reference evidence="8" key="1">
    <citation type="submission" date="2016-10" db="EMBL/GenBank/DDBJ databases">
        <authorList>
            <person name="Varghese N."/>
            <person name="Submissions S."/>
        </authorList>
    </citation>
    <scope>NUCLEOTIDE SEQUENCE [LARGE SCALE GENOMIC DNA]</scope>
    <source>
        <strain evidence="8">DSM 18130</strain>
    </source>
</reference>
<evidence type="ECO:0000256" key="1">
    <source>
        <dbReference type="ARBA" id="ARBA00001946"/>
    </source>
</evidence>
<dbReference type="PANTHER" id="PTHR12001">
    <property type="entry name" value="GERANYLGERANYL PYROPHOSPHATE SYNTHASE"/>
    <property type="match status" value="1"/>
</dbReference>
<dbReference type="InterPro" id="IPR033749">
    <property type="entry name" value="Polyprenyl_synt_CS"/>
</dbReference>
<dbReference type="SFLD" id="SFLDS00005">
    <property type="entry name" value="Isoprenoid_Synthase_Type_I"/>
    <property type="match status" value="1"/>
</dbReference>
<dbReference type="SFLD" id="SFLDG01017">
    <property type="entry name" value="Polyprenyl_Transferase_Like"/>
    <property type="match status" value="1"/>
</dbReference>
<name>A0A1I0U4A8_9SPHI</name>
<dbReference type="EMBL" id="FOJM01000020">
    <property type="protein sequence ID" value="SFA58800.1"/>
    <property type="molecule type" value="Genomic_DNA"/>
</dbReference>
<dbReference type="InterPro" id="IPR000092">
    <property type="entry name" value="Polyprenyl_synt"/>
</dbReference>
<dbReference type="GO" id="GO:0004659">
    <property type="term" value="F:prenyltransferase activity"/>
    <property type="evidence" value="ECO:0007669"/>
    <property type="project" value="InterPro"/>
</dbReference>
<dbReference type="SUPFAM" id="SSF48576">
    <property type="entry name" value="Terpenoid synthases"/>
    <property type="match status" value="1"/>
</dbReference>
<keyword evidence="4" id="KW-0479">Metal-binding</keyword>
<protein>
    <submittedName>
        <fullName evidence="7">Geranylgeranyl diphosphate synthase, type II</fullName>
    </submittedName>
</protein>
<dbReference type="OrthoDB" id="9805316at2"/>
<gene>
    <name evidence="7" type="ORF">SAMN04488511_12065</name>
</gene>
<keyword evidence="3 6" id="KW-0808">Transferase</keyword>
<dbReference type="STRING" id="332999.SAMN04488511_12065"/>
<dbReference type="GO" id="GO:0046872">
    <property type="term" value="F:metal ion binding"/>
    <property type="evidence" value="ECO:0007669"/>
    <property type="project" value="UniProtKB-KW"/>
</dbReference>
<keyword evidence="8" id="KW-1185">Reference proteome</keyword>